<accession>A0A0G4FHU7</accession>
<name>A0A0G4FHU7_9ALVE</name>
<organism evidence="2">
    <name type="scientific">Chromera velia CCMP2878</name>
    <dbReference type="NCBI Taxonomy" id="1169474"/>
    <lineage>
        <taxon>Eukaryota</taxon>
        <taxon>Sar</taxon>
        <taxon>Alveolata</taxon>
        <taxon>Colpodellida</taxon>
        <taxon>Chromeraceae</taxon>
        <taxon>Chromera</taxon>
    </lineage>
</organism>
<reference evidence="2" key="1">
    <citation type="submission" date="2014-11" db="EMBL/GenBank/DDBJ databases">
        <authorList>
            <person name="Otto D Thomas"/>
            <person name="Naeem Raeece"/>
        </authorList>
    </citation>
    <scope>NUCLEOTIDE SEQUENCE</scope>
</reference>
<proteinExistence type="predicted"/>
<dbReference type="EMBL" id="CDMZ01000382">
    <property type="protein sequence ID" value="CEM13045.1"/>
    <property type="molecule type" value="Genomic_DNA"/>
</dbReference>
<sequence>MPAHLTVCQLVPGGGFKISASVATLLLTASRRHTFLFPGTAAFDVAVELPVEQMEKWTLQVMVDGYRNPSRARKTADFISENVWPHVPSLTSLIEREPGGSADLQSTANVSAQVGLQVARPFSCRSGFDCRVAPRDVSFMREHPFMGAFAGDAPDGEEGNRDGGATVSSAVGKMLEVLQSLVAAASVGASKSDSTVIVADLSPGIGELTVPLAFLLDGTGGVVSLQGHRRRRQLLTANLVLAGRTNGAVHAVSAGPVAASTRTFDAPLSDVHSLPTQYRNFSLNVSEEYLTCALSGEWPCEVLLARKERQETLLLERLKDAEYPPALSALHALIERAEAELEAGGAHLKERMTGVGTSVETSVLRLDFRDSPLGVSKDRGEGGKESFPEAVLPLDFVVLSGEEPPDLILYKVELLPLPPDNLNKERGITEVADLSGLYGAASVLASRRPRLLLPLSIPLKNQVSSSSTAAERVRSDRNIQPDSWGGHDLERLRVDVERHLELLVQRERKRKRADSQEVGEGDESSAYAYRCAVADLGGSSRGGGGRACENTLSDDGGGNGGACRQKAEDQIGVFSVPERGKESSDEFAEDARILSSFEFVKNPGGLSWKEVPFSEQLQSFVRAFSVLLICSVEKLDSNNRVEF</sequence>
<protein>
    <submittedName>
        <fullName evidence="2">Uncharacterized protein</fullName>
    </submittedName>
</protein>
<gene>
    <name evidence="2" type="ORF">Cvel_17088</name>
</gene>
<dbReference type="AlphaFoldDB" id="A0A0G4FHU7"/>
<evidence type="ECO:0000313" key="2">
    <source>
        <dbReference type="EMBL" id="CEM13045.1"/>
    </source>
</evidence>
<feature type="compositionally biased region" description="Basic and acidic residues" evidence="1">
    <location>
        <begin position="471"/>
        <end position="484"/>
    </location>
</feature>
<dbReference type="VEuPathDB" id="CryptoDB:Cvel_17088"/>
<evidence type="ECO:0000256" key="1">
    <source>
        <dbReference type="SAM" id="MobiDB-lite"/>
    </source>
</evidence>
<feature type="region of interest" description="Disordered" evidence="1">
    <location>
        <begin position="464"/>
        <end position="484"/>
    </location>
</feature>